<dbReference type="Proteomes" id="UP000265566">
    <property type="component" value="Chromosome 4"/>
</dbReference>
<evidence type="ECO:0000256" key="1">
    <source>
        <dbReference type="SAM" id="Phobius"/>
    </source>
</evidence>
<accession>A0A396IEF4</accession>
<name>A0A396IEF4_MEDTR</name>
<dbReference type="AlphaFoldDB" id="A0A396IEF4"/>
<evidence type="ECO:0000313" key="2">
    <source>
        <dbReference type="EMBL" id="RHN61217.1"/>
    </source>
</evidence>
<keyword evidence="1" id="KW-0812">Transmembrane</keyword>
<sequence length="45" mass="5097">MNLKMGQNNNSIAEVMVDSQYLNVLSFLIYLASIYMSTATFFLSI</sequence>
<protein>
    <recommendedName>
        <fullName evidence="4">Transmembrane protein</fullName>
    </recommendedName>
</protein>
<proteinExistence type="predicted"/>
<dbReference type="Gramene" id="rna23657">
    <property type="protein sequence ID" value="RHN61217.1"/>
    <property type="gene ID" value="gene23657"/>
</dbReference>
<gene>
    <name evidence="2" type="ORF">MtrunA17_Chr4g0034231</name>
</gene>
<evidence type="ECO:0008006" key="4">
    <source>
        <dbReference type="Google" id="ProtNLM"/>
    </source>
</evidence>
<organism evidence="2 3">
    <name type="scientific">Medicago truncatula</name>
    <name type="common">Barrel medic</name>
    <name type="synonym">Medicago tribuloides</name>
    <dbReference type="NCBI Taxonomy" id="3880"/>
    <lineage>
        <taxon>Eukaryota</taxon>
        <taxon>Viridiplantae</taxon>
        <taxon>Streptophyta</taxon>
        <taxon>Embryophyta</taxon>
        <taxon>Tracheophyta</taxon>
        <taxon>Spermatophyta</taxon>
        <taxon>Magnoliopsida</taxon>
        <taxon>eudicotyledons</taxon>
        <taxon>Gunneridae</taxon>
        <taxon>Pentapetalae</taxon>
        <taxon>rosids</taxon>
        <taxon>fabids</taxon>
        <taxon>Fabales</taxon>
        <taxon>Fabaceae</taxon>
        <taxon>Papilionoideae</taxon>
        <taxon>50 kb inversion clade</taxon>
        <taxon>NPAAA clade</taxon>
        <taxon>Hologalegina</taxon>
        <taxon>IRL clade</taxon>
        <taxon>Trifolieae</taxon>
        <taxon>Medicago</taxon>
    </lineage>
</organism>
<evidence type="ECO:0000313" key="3">
    <source>
        <dbReference type="Proteomes" id="UP000265566"/>
    </source>
</evidence>
<feature type="transmembrane region" description="Helical" evidence="1">
    <location>
        <begin position="21"/>
        <end position="43"/>
    </location>
</feature>
<keyword evidence="1" id="KW-0472">Membrane</keyword>
<keyword evidence="1" id="KW-1133">Transmembrane helix</keyword>
<reference evidence="3" key="1">
    <citation type="journal article" date="2018" name="Nat. Plants">
        <title>Whole-genome landscape of Medicago truncatula symbiotic genes.</title>
        <authorList>
            <person name="Pecrix Y."/>
            <person name="Staton S.E."/>
            <person name="Sallet E."/>
            <person name="Lelandais-Briere C."/>
            <person name="Moreau S."/>
            <person name="Carrere S."/>
            <person name="Blein T."/>
            <person name="Jardinaud M.F."/>
            <person name="Latrasse D."/>
            <person name="Zouine M."/>
            <person name="Zahm M."/>
            <person name="Kreplak J."/>
            <person name="Mayjonade B."/>
            <person name="Satge C."/>
            <person name="Perez M."/>
            <person name="Cauet S."/>
            <person name="Marande W."/>
            <person name="Chantry-Darmon C."/>
            <person name="Lopez-Roques C."/>
            <person name="Bouchez O."/>
            <person name="Berard A."/>
            <person name="Debelle F."/>
            <person name="Munos S."/>
            <person name="Bendahmane A."/>
            <person name="Berges H."/>
            <person name="Niebel A."/>
            <person name="Buitink J."/>
            <person name="Frugier F."/>
            <person name="Benhamed M."/>
            <person name="Crespi M."/>
            <person name="Gouzy J."/>
            <person name="Gamas P."/>
        </authorList>
    </citation>
    <scope>NUCLEOTIDE SEQUENCE [LARGE SCALE GENOMIC DNA]</scope>
    <source>
        <strain evidence="3">cv. Jemalong A17</strain>
    </source>
</reference>
<comment type="caution">
    <text evidence="2">The sequence shown here is derived from an EMBL/GenBank/DDBJ whole genome shotgun (WGS) entry which is preliminary data.</text>
</comment>
<dbReference type="EMBL" id="PSQE01000004">
    <property type="protein sequence ID" value="RHN61217.1"/>
    <property type="molecule type" value="Genomic_DNA"/>
</dbReference>